<accession>A0ABR7AQC4</accession>
<comment type="caution">
    <text evidence="1">The sequence shown here is derived from an EMBL/GenBank/DDBJ whole genome shotgun (WGS) entry which is preliminary data.</text>
</comment>
<keyword evidence="2" id="KW-1185">Reference proteome</keyword>
<gene>
    <name evidence="1" type="ORF">H8S47_13405</name>
</gene>
<proteinExistence type="predicted"/>
<sequence length="204" mass="22107">MMVAILTLVIGQASPAPSQSSGERRLAAMTPAQFQARATLRDDALDTVATIATANGFVERRPLVGTALDDVFLRAFIDKTTGRATYQAYVRIRYRDYGWANWNTANYATPAGPRTIATQRIARVRASCPRGYACLRSETIGFAIGAPLLRANAKLYVGDGTTSWSFKILAQNGGERSFLLSAAEIAGLLMAVDAYRTDRHLPSS</sequence>
<dbReference type="Proteomes" id="UP000597613">
    <property type="component" value="Unassembled WGS sequence"/>
</dbReference>
<evidence type="ECO:0000313" key="1">
    <source>
        <dbReference type="EMBL" id="MBC3942668.1"/>
    </source>
</evidence>
<protein>
    <submittedName>
        <fullName evidence="1">Uncharacterized protein</fullName>
    </submittedName>
</protein>
<dbReference type="RefSeq" id="WP_187504345.1">
    <property type="nucleotide sequence ID" value="NZ_CP162536.1"/>
</dbReference>
<dbReference type="EMBL" id="JACONT010000030">
    <property type="protein sequence ID" value="MBC3942668.1"/>
    <property type="molecule type" value="Genomic_DNA"/>
</dbReference>
<organism evidence="1 2">
    <name type="scientific">Sphingomonas albertensis</name>
    <dbReference type="NCBI Taxonomy" id="2762591"/>
    <lineage>
        <taxon>Bacteria</taxon>
        <taxon>Pseudomonadati</taxon>
        <taxon>Pseudomonadota</taxon>
        <taxon>Alphaproteobacteria</taxon>
        <taxon>Sphingomonadales</taxon>
        <taxon>Sphingomonadaceae</taxon>
        <taxon>Sphingomonas</taxon>
    </lineage>
</organism>
<evidence type="ECO:0000313" key="2">
    <source>
        <dbReference type="Proteomes" id="UP000597613"/>
    </source>
</evidence>
<reference evidence="1 2" key="1">
    <citation type="submission" date="2020-08" db="EMBL/GenBank/DDBJ databases">
        <title>Putative novel bacterial strains isolated from necrotic wheat leaf tissues caused by Xanthomonas translucens.</title>
        <authorList>
            <person name="Tambong J.T."/>
        </authorList>
    </citation>
    <scope>NUCLEOTIDE SEQUENCE [LARGE SCALE GENOMIC DNA]</scope>
    <source>
        <strain evidence="2">DOAB 1063</strain>
    </source>
</reference>
<name>A0ABR7AQC4_9SPHN</name>